<dbReference type="InterPro" id="IPR025110">
    <property type="entry name" value="AMP-bd_C"/>
</dbReference>
<dbReference type="PANTHER" id="PTHR43201:SF28">
    <property type="entry name" value="ENZYME, PUTATIVE (AFU_ORTHOLOGUE AFUA_7G01530)-RELATED"/>
    <property type="match status" value="1"/>
</dbReference>
<dbReference type="Pfam" id="PF00501">
    <property type="entry name" value="AMP-binding"/>
    <property type="match status" value="1"/>
</dbReference>
<dbReference type="Gene3D" id="3.40.50.12780">
    <property type="entry name" value="N-terminal domain of ligase-like"/>
    <property type="match status" value="1"/>
</dbReference>
<dbReference type="SUPFAM" id="SSF56801">
    <property type="entry name" value="Acetyl-CoA synthetase-like"/>
    <property type="match status" value="1"/>
</dbReference>
<evidence type="ECO:0008006" key="5">
    <source>
        <dbReference type="Google" id="ProtNLM"/>
    </source>
</evidence>
<sequence>MIARSAVRAVLSPPRLAWRVPKLSQLSTTCALPNLPILEAIASHDPETTAVVHSSTGRRFTYGELLRDIVLAKDRLNASTKEGGLKGKAVGFIAERSYNYVVTLLSILANQSIAVPLAATFPATELRHLLDECQASTLLLRSQKDSHEVLKACEDGLASERLEIVSVEDFAEKSQSSPGLKDIKWKDAAEAEGGIMLFTSGTTSRPKGVLLSQPVLTSQSQSLVLAWKYAREDHLLHILPLHHIHGILNTLLAPLFVGARVEFMGIFNSTAVWERLASPYLPTIDGKINREERITFLTAVPTIYSHLLSRYPELPSVVRPAAKEAVSPKNLRLNISGSAALPTQIKSSWKELSSGNVLLERYGMTEVGMALSCGLDFKDRVDGAVGWPLPSVEARLVDVDSGEVIEPGEEFHKNGNEREGEIQLRGPTIFKGYWRNPKATEESFVEAQDGKGKWFKTGDVAIRKPVREAGESEQEWAKGPMYFIKGRKSVDIIKTGGEKVSALEVERELLSMYVPLKNSASSTLISLARPQFVEAAVVGLPSVTFGQIVAAVVVLNSSYKQQTGYAKSRAEIRGFLKGKLARHQIPQKIKVVDKSLPRNAMGKVTVNKKVIIEAYFPEQ</sequence>
<accession>A0A9P8ICP6</accession>
<organism evidence="3 4">
    <name type="scientific">Glutinoglossum americanum</name>
    <dbReference type="NCBI Taxonomy" id="1670608"/>
    <lineage>
        <taxon>Eukaryota</taxon>
        <taxon>Fungi</taxon>
        <taxon>Dikarya</taxon>
        <taxon>Ascomycota</taxon>
        <taxon>Pezizomycotina</taxon>
        <taxon>Geoglossomycetes</taxon>
        <taxon>Geoglossales</taxon>
        <taxon>Geoglossaceae</taxon>
        <taxon>Glutinoglossum</taxon>
    </lineage>
</organism>
<comment type="caution">
    <text evidence="3">The sequence shown here is derived from an EMBL/GenBank/DDBJ whole genome shotgun (WGS) entry which is preliminary data.</text>
</comment>
<evidence type="ECO:0000259" key="2">
    <source>
        <dbReference type="Pfam" id="PF13193"/>
    </source>
</evidence>
<dbReference type="InterPro" id="IPR045851">
    <property type="entry name" value="AMP-bd_C_sf"/>
</dbReference>
<gene>
    <name evidence="3" type="ORF">FGG08_002539</name>
</gene>
<name>A0A9P8ICP6_9PEZI</name>
<dbReference type="AlphaFoldDB" id="A0A9P8ICP6"/>
<evidence type="ECO:0000313" key="4">
    <source>
        <dbReference type="Proteomes" id="UP000698800"/>
    </source>
</evidence>
<feature type="domain" description="AMP-dependent synthetase/ligase" evidence="1">
    <location>
        <begin position="39"/>
        <end position="434"/>
    </location>
</feature>
<dbReference type="OrthoDB" id="2962993at2759"/>
<dbReference type="Gene3D" id="3.30.300.30">
    <property type="match status" value="1"/>
</dbReference>
<dbReference type="Pfam" id="PF13193">
    <property type="entry name" value="AMP-binding_C"/>
    <property type="match status" value="1"/>
</dbReference>
<evidence type="ECO:0000313" key="3">
    <source>
        <dbReference type="EMBL" id="KAH0543113.1"/>
    </source>
</evidence>
<dbReference type="InterPro" id="IPR000873">
    <property type="entry name" value="AMP-dep_synth/lig_dom"/>
</dbReference>
<keyword evidence="4" id="KW-1185">Reference proteome</keyword>
<evidence type="ECO:0000259" key="1">
    <source>
        <dbReference type="Pfam" id="PF00501"/>
    </source>
</evidence>
<dbReference type="GO" id="GO:0031956">
    <property type="term" value="F:medium-chain fatty acid-CoA ligase activity"/>
    <property type="evidence" value="ECO:0007669"/>
    <property type="project" value="TreeGrafter"/>
</dbReference>
<dbReference type="InterPro" id="IPR020845">
    <property type="entry name" value="AMP-binding_CS"/>
</dbReference>
<dbReference type="GO" id="GO:0006631">
    <property type="term" value="P:fatty acid metabolic process"/>
    <property type="evidence" value="ECO:0007669"/>
    <property type="project" value="TreeGrafter"/>
</dbReference>
<dbReference type="PANTHER" id="PTHR43201">
    <property type="entry name" value="ACYL-COA SYNTHETASE"/>
    <property type="match status" value="1"/>
</dbReference>
<dbReference type="PROSITE" id="PS00455">
    <property type="entry name" value="AMP_BINDING"/>
    <property type="match status" value="1"/>
</dbReference>
<dbReference type="InterPro" id="IPR042099">
    <property type="entry name" value="ANL_N_sf"/>
</dbReference>
<dbReference type="EMBL" id="JAGHQL010000039">
    <property type="protein sequence ID" value="KAH0543113.1"/>
    <property type="molecule type" value="Genomic_DNA"/>
</dbReference>
<protein>
    <recommendedName>
        <fullName evidence="5">4-coumarate--CoA ligase</fullName>
    </recommendedName>
</protein>
<feature type="domain" description="AMP-binding enzyme C-terminal" evidence="2">
    <location>
        <begin position="529"/>
        <end position="603"/>
    </location>
</feature>
<reference evidence="3" key="1">
    <citation type="submission" date="2021-03" db="EMBL/GenBank/DDBJ databases">
        <title>Comparative genomics and phylogenomic investigation of the class Geoglossomycetes provide insights into ecological specialization and systematics.</title>
        <authorList>
            <person name="Melie T."/>
            <person name="Pirro S."/>
            <person name="Miller A.N."/>
            <person name="Quandt A."/>
        </authorList>
    </citation>
    <scope>NUCLEOTIDE SEQUENCE</scope>
    <source>
        <strain evidence="3">GBOQ0MN5Z8</strain>
    </source>
</reference>
<dbReference type="Proteomes" id="UP000698800">
    <property type="component" value="Unassembled WGS sequence"/>
</dbReference>
<proteinExistence type="predicted"/>